<gene>
    <name evidence="7" type="primary">20199916</name>
    <name evidence="6" type="ORF">HELRODRAFT_163048</name>
</gene>
<accession>T1ETL6</accession>
<evidence type="ECO:0000313" key="7">
    <source>
        <dbReference type="EnsemblMetazoa" id="HelroP163048"/>
    </source>
</evidence>
<feature type="transmembrane region" description="Helical" evidence="5">
    <location>
        <begin position="211"/>
        <end position="236"/>
    </location>
</feature>
<feature type="transmembrane region" description="Helical" evidence="5">
    <location>
        <begin position="90"/>
        <end position="115"/>
    </location>
</feature>
<dbReference type="InterPro" id="IPR008952">
    <property type="entry name" value="Tetraspanin_EC2_sf"/>
</dbReference>
<sequence length="303" mass="34293">MNLKSKIHCKCAKTVHYRNLLKCSLILFSTIILVAGSGIFGAGMYARSLLVRNRMYFLGQLLNIPSFLGLFCVLIALLCIYGIFKDNKFILIILATVIFVSFLFMSMISGFLMSVKNYNLPNFLKELSSYQVECCGMSGAADWVMNSDLQSVNHLPESCCKFNSELDGKCDIVLIRNDDDIDQYDGDDETNKTLSSASKCRKKGSMFSKMFVTALTVTFLLTAVQLFMFVATVFHINNLFEREKKINVRKAENKNSTRHIRGSDQKYDKVDSHGNKYLKINPMVFAQLVYKLCGRTAELSVDH</sequence>
<protein>
    <recommendedName>
        <fullName evidence="9">Tetraspanin</fullName>
    </recommendedName>
</protein>
<dbReference type="GO" id="GO:0005886">
    <property type="term" value="C:plasma membrane"/>
    <property type="evidence" value="ECO:0000318"/>
    <property type="project" value="GO_Central"/>
</dbReference>
<dbReference type="Gene3D" id="1.10.1450.10">
    <property type="entry name" value="Tetraspanin"/>
    <property type="match status" value="1"/>
</dbReference>
<comment type="subcellular location">
    <subcellularLocation>
        <location evidence="1">Membrane</location>
        <topology evidence="1">Multi-pass membrane protein</topology>
    </subcellularLocation>
</comment>
<evidence type="ECO:0000256" key="5">
    <source>
        <dbReference type="SAM" id="Phobius"/>
    </source>
</evidence>
<evidence type="ECO:0000256" key="4">
    <source>
        <dbReference type="ARBA" id="ARBA00023136"/>
    </source>
</evidence>
<evidence type="ECO:0008006" key="9">
    <source>
        <dbReference type="Google" id="ProtNLM"/>
    </source>
</evidence>
<reference evidence="6 8" key="2">
    <citation type="journal article" date="2013" name="Nature">
        <title>Insights into bilaterian evolution from three spiralian genomes.</title>
        <authorList>
            <person name="Simakov O."/>
            <person name="Marletaz F."/>
            <person name="Cho S.J."/>
            <person name="Edsinger-Gonzales E."/>
            <person name="Havlak P."/>
            <person name="Hellsten U."/>
            <person name="Kuo D.H."/>
            <person name="Larsson T."/>
            <person name="Lv J."/>
            <person name="Arendt D."/>
            <person name="Savage R."/>
            <person name="Osoegawa K."/>
            <person name="de Jong P."/>
            <person name="Grimwood J."/>
            <person name="Chapman J.A."/>
            <person name="Shapiro H."/>
            <person name="Aerts A."/>
            <person name="Otillar R.P."/>
            <person name="Terry A.Y."/>
            <person name="Boore J.L."/>
            <person name="Grigoriev I.V."/>
            <person name="Lindberg D.R."/>
            <person name="Seaver E.C."/>
            <person name="Weisblat D.A."/>
            <person name="Putnam N.H."/>
            <person name="Rokhsar D.S."/>
        </authorList>
    </citation>
    <scope>NUCLEOTIDE SEQUENCE</scope>
</reference>
<feature type="transmembrane region" description="Helical" evidence="5">
    <location>
        <begin position="67"/>
        <end position="84"/>
    </location>
</feature>
<proteinExistence type="predicted"/>
<dbReference type="HOGENOM" id="CLU_919135_0_0_1"/>
<dbReference type="AlphaFoldDB" id="T1ETL6"/>
<dbReference type="Proteomes" id="UP000015101">
    <property type="component" value="Unassembled WGS sequence"/>
</dbReference>
<dbReference type="SUPFAM" id="SSF48652">
    <property type="entry name" value="Tetraspanin"/>
    <property type="match status" value="1"/>
</dbReference>
<evidence type="ECO:0000256" key="2">
    <source>
        <dbReference type="ARBA" id="ARBA00022692"/>
    </source>
</evidence>
<dbReference type="GeneID" id="20199916"/>
<dbReference type="CTD" id="20199916"/>
<keyword evidence="3 5" id="KW-1133">Transmembrane helix</keyword>
<evidence type="ECO:0000313" key="6">
    <source>
        <dbReference type="EMBL" id="ESN96022.1"/>
    </source>
</evidence>
<organism evidence="7 8">
    <name type="scientific">Helobdella robusta</name>
    <name type="common">Californian leech</name>
    <dbReference type="NCBI Taxonomy" id="6412"/>
    <lineage>
        <taxon>Eukaryota</taxon>
        <taxon>Metazoa</taxon>
        <taxon>Spiralia</taxon>
        <taxon>Lophotrochozoa</taxon>
        <taxon>Annelida</taxon>
        <taxon>Clitellata</taxon>
        <taxon>Hirudinea</taxon>
        <taxon>Rhynchobdellida</taxon>
        <taxon>Glossiphoniidae</taxon>
        <taxon>Helobdella</taxon>
    </lineage>
</organism>
<dbReference type="RefSeq" id="XP_009025286.1">
    <property type="nucleotide sequence ID" value="XM_009027038.1"/>
</dbReference>
<reference evidence="8" key="1">
    <citation type="submission" date="2012-12" db="EMBL/GenBank/DDBJ databases">
        <authorList>
            <person name="Hellsten U."/>
            <person name="Grimwood J."/>
            <person name="Chapman J.A."/>
            <person name="Shapiro H."/>
            <person name="Aerts A."/>
            <person name="Otillar R.P."/>
            <person name="Terry A.Y."/>
            <person name="Boore J.L."/>
            <person name="Simakov O."/>
            <person name="Marletaz F."/>
            <person name="Cho S.-J."/>
            <person name="Edsinger-Gonzales E."/>
            <person name="Havlak P."/>
            <person name="Kuo D.-H."/>
            <person name="Larsson T."/>
            <person name="Lv J."/>
            <person name="Arendt D."/>
            <person name="Savage R."/>
            <person name="Osoegawa K."/>
            <person name="de Jong P."/>
            <person name="Lindberg D.R."/>
            <person name="Seaver E.C."/>
            <person name="Weisblat D.A."/>
            <person name="Putnam N.H."/>
            <person name="Grigoriev I.V."/>
            <person name="Rokhsar D.S."/>
        </authorList>
    </citation>
    <scope>NUCLEOTIDE SEQUENCE</scope>
</reference>
<dbReference type="EMBL" id="KB097495">
    <property type="protein sequence ID" value="ESN96022.1"/>
    <property type="molecule type" value="Genomic_DNA"/>
</dbReference>
<dbReference type="EnsemblMetazoa" id="HelroT163048">
    <property type="protein sequence ID" value="HelroP163048"/>
    <property type="gene ID" value="HelroG163048"/>
</dbReference>
<feature type="transmembrane region" description="Helical" evidence="5">
    <location>
        <begin position="25"/>
        <end position="46"/>
    </location>
</feature>
<dbReference type="KEGG" id="hro:HELRODRAFT_163048"/>
<evidence type="ECO:0000256" key="1">
    <source>
        <dbReference type="ARBA" id="ARBA00004141"/>
    </source>
</evidence>
<dbReference type="EMBL" id="AMQM01001283">
    <property type="status" value="NOT_ANNOTATED_CDS"/>
    <property type="molecule type" value="Genomic_DNA"/>
</dbReference>
<keyword evidence="2 5" id="KW-0812">Transmembrane</keyword>
<evidence type="ECO:0000313" key="8">
    <source>
        <dbReference type="Proteomes" id="UP000015101"/>
    </source>
</evidence>
<dbReference type="InParanoid" id="T1ETL6"/>
<name>T1ETL6_HELRO</name>
<evidence type="ECO:0000256" key="3">
    <source>
        <dbReference type="ARBA" id="ARBA00022989"/>
    </source>
</evidence>
<keyword evidence="8" id="KW-1185">Reference proteome</keyword>
<reference evidence="7" key="3">
    <citation type="submission" date="2015-06" db="UniProtKB">
        <authorList>
            <consortium name="EnsemblMetazoa"/>
        </authorList>
    </citation>
    <scope>IDENTIFICATION</scope>
</reference>
<keyword evidence="4 5" id="KW-0472">Membrane</keyword>
<dbReference type="InterPro" id="IPR018499">
    <property type="entry name" value="Tetraspanin/Peripherin"/>
</dbReference>
<dbReference type="Pfam" id="PF00335">
    <property type="entry name" value="Tetraspanin"/>
    <property type="match status" value="1"/>
</dbReference>